<protein>
    <submittedName>
        <fullName evidence="1">Unannotated protein</fullName>
    </submittedName>
</protein>
<organism evidence="1">
    <name type="scientific">freshwater metagenome</name>
    <dbReference type="NCBI Taxonomy" id="449393"/>
    <lineage>
        <taxon>unclassified sequences</taxon>
        <taxon>metagenomes</taxon>
        <taxon>ecological metagenomes</taxon>
    </lineage>
</organism>
<reference evidence="1" key="1">
    <citation type="submission" date="2020-05" db="EMBL/GenBank/DDBJ databases">
        <authorList>
            <person name="Chiriac C."/>
            <person name="Salcher M."/>
            <person name="Ghai R."/>
            <person name="Kavagutti S V."/>
        </authorList>
    </citation>
    <scope>NUCLEOTIDE SEQUENCE</scope>
</reference>
<proteinExistence type="predicted"/>
<dbReference type="Gene3D" id="2.120.10.30">
    <property type="entry name" value="TolB, C-terminal domain"/>
    <property type="match status" value="1"/>
</dbReference>
<dbReference type="EMBL" id="CAEZYR010000008">
    <property type="protein sequence ID" value="CAB4729618.1"/>
    <property type="molecule type" value="Genomic_DNA"/>
</dbReference>
<dbReference type="InterPro" id="IPR011042">
    <property type="entry name" value="6-blade_b-propeller_TolB-like"/>
</dbReference>
<name>A0A6J6S4I7_9ZZZZ</name>
<sequence>MNRLAIVDHAKLRVIDVDRKSGTDIGALADSRLANRQPAWSPDGALLAWSAFDRRQTDSPASLAIATPDATWRIDHPAVFPPFYLAWRRDCRAVAALADGPLGLELSVTDVASGSCEIVHRGAPLFFDWSATGALAVHAGTGESARLEVHGADYDHEAFTALALGSFSAPAFLPSGELLAVVVHEGHPVLALIDRAATVQRVITNAEFGSRFAVHPSGDWVATTSGRSASGALVVHHLPSDTMSFVNERAPALFAWSAESIGLLFARVLDRGDSPVLEWCTWHDGEVRAHVRARITATFAREVLPFHEQYARSHSWWSPTGDAFCYGAVDDYGNDTIWVVNIARPNPERIATGSMAVWSPR</sequence>
<dbReference type="AlphaFoldDB" id="A0A6J6S4I7"/>
<dbReference type="SUPFAM" id="SSF82171">
    <property type="entry name" value="DPP6 N-terminal domain-like"/>
    <property type="match status" value="1"/>
</dbReference>
<evidence type="ECO:0000313" key="1">
    <source>
        <dbReference type="EMBL" id="CAB4729618.1"/>
    </source>
</evidence>
<gene>
    <name evidence="1" type="ORF">UFOPK2754_00385</name>
</gene>
<accession>A0A6J6S4I7</accession>